<keyword evidence="3" id="KW-0460">Magnesium</keyword>
<dbReference type="GO" id="GO:0005524">
    <property type="term" value="F:ATP binding"/>
    <property type="evidence" value="ECO:0007669"/>
    <property type="project" value="UniProtKB-KW"/>
</dbReference>
<sequence length="300" mass="34666">MYDEATDSEKKDLLSELELMKQLKPHPYVVTLLGCVTKSGPLLVLIEYAPFGNLLGYLRRSRGLNDTYYKDPDIKPQTNLMSEQLIKFAWQIADGMSYLSSKSIIHRDLAARNVLMGEKETCKLTGLGMARDVQQERIYERKTKVLNHSPSECKVMKKAVQILLYRFPKGPLPVKWTAIEALLYGKYTTKSDVWSYGVLLYEIFTIGGTPYPNVDGTKIIKSLQEGYRMPKPQHVDDDLYETLILLFAIMTKCWEDDPEKRPTFQSLKNELKEMENQSKRLLNLETYDNRLYENVKDLEA</sequence>
<reference evidence="5 6" key="1">
    <citation type="journal article" date="2018" name="Sci. Rep.">
        <title>Comparative analysis of the Pocillopora damicornis genome highlights role of immune system in coral evolution.</title>
        <authorList>
            <person name="Cunning R."/>
            <person name="Bay R.A."/>
            <person name="Gillette P."/>
            <person name="Baker A.C."/>
            <person name="Traylor-Knowles N."/>
        </authorList>
    </citation>
    <scope>NUCLEOTIDE SEQUENCE [LARGE SCALE GENOMIC DNA]</scope>
    <source>
        <strain evidence="5">RSMAS</strain>
        <tissue evidence="5">Whole animal</tissue>
    </source>
</reference>
<dbReference type="OrthoDB" id="5957862at2759"/>
<dbReference type="PANTHER" id="PTHR24416:SF621">
    <property type="entry name" value="TYROSINE KINASE RECEPTOR CAD96CA"/>
    <property type="match status" value="1"/>
</dbReference>
<dbReference type="SMART" id="SM00219">
    <property type="entry name" value="TyrKc"/>
    <property type="match status" value="1"/>
</dbReference>
<dbReference type="SUPFAM" id="SSF56112">
    <property type="entry name" value="Protein kinase-like (PK-like)"/>
    <property type="match status" value="1"/>
</dbReference>
<dbReference type="GO" id="GO:0007169">
    <property type="term" value="P:cell surface receptor protein tyrosine kinase signaling pathway"/>
    <property type="evidence" value="ECO:0007669"/>
    <property type="project" value="TreeGrafter"/>
</dbReference>
<feature type="active site" description="Proton acceptor" evidence="1">
    <location>
        <position position="108"/>
    </location>
</feature>
<dbReference type="InterPro" id="IPR050122">
    <property type="entry name" value="RTK"/>
</dbReference>
<dbReference type="InterPro" id="IPR020635">
    <property type="entry name" value="Tyr_kinase_cat_dom"/>
</dbReference>
<gene>
    <name evidence="5" type="ORF">pdam_00023709</name>
</gene>
<dbReference type="Pfam" id="PF07714">
    <property type="entry name" value="PK_Tyr_Ser-Thr"/>
    <property type="match status" value="2"/>
</dbReference>
<dbReference type="InterPro" id="IPR008266">
    <property type="entry name" value="Tyr_kinase_AS"/>
</dbReference>
<evidence type="ECO:0000256" key="3">
    <source>
        <dbReference type="PIRSR" id="PIRSR000615-3"/>
    </source>
</evidence>
<feature type="domain" description="Protein kinase" evidence="4">
    <location>
        <begin position="1"/>
        <end position="282"/>
    </location>
</feature>
<evidence type="ECO:0000256" key="2">
    <source>
        <dbReference type="PIRSR" id="PIRSR000615-2"/>
    </source>
</evidence>
<accession>A0A3M6U0M2</accession>
<comment type="caution">
    <text evidence="5">The sequence shown here is derived from an EMBL/GenBank/DDBJ whole genome shotgun (WGS) entry which is preliminary data.</text>
</comment>
<name>A0A3M6U0M2_POCDA</name>
<dbReference type="FunFam" id="1.10.510.10:FF:000986">
    <property type="entry name" value="Protein tyrosine kinase 2aa"/>
    <property type="match status" value="1"/>
</dbReference>
<dbReference type="GO" id="GO:0004714">
    <property type="term" value="F:transmembrane receptor protein tyrosine kinase activity"/>
    <property type="evidence" value="ECO:0007669"/>
    <property type="project" value="TreeGrafter"/>
</dbReference>
<dbReference type="PROSITE" id="PS00109">
    <property type="entry name" value="PROTEIN_KINASE_TYR"/>
    <property type="match status" value="1"/>
</dbReference>
<dbReference type="Gene3D" id="3.30.200.20">
    <property type="entry name" value="Phosphorylase Kinase, domain 1"/>
    <property type="match status" value="1"/>
</dbReference>
<keyword evidence="6" id="KW-1185">Reference proteome</keyword>
<evidence type="ECO:0000259" key="4">
    <source>
        <dbReference type="PROSITE" id="PS50011"/>
    </source>
</evidence>
<dbReference type="GO" id="GO:0043235">
    <property type="term" value="C:receptor complex"/>
    <property type="evidence" value="ECO:0007669"/>
    <property type="project" value="TreeGrafter"/>
</dbReference>
<dbReference type="GO" id="GO:0005886">
    <property type="term" value="C:plasma membrane"/>
    <property type="evidence" value="ECO:0007669"/>
    <property type="project" value="TreeGrafter"/>
</dbReference>
<dbReference type="PRINTS" id="PR00109">
    <property type="entry name" value="TYRKINASE"/>
</dbReference>
<dbReference type="Proteomes" id="UP000275408">
    <property type="component" value="Unassembled WGS sequence"/>
</dbReference>
<evidence type="ECO:0000256" key="1">
    <source>
        <dbReference type="PIRSR" id="PIRSR000615-1"/>
    </source>
</evidence>
<keyword evidence="2" id="KW-0547">Nucleotide-binding</keyword>
<feature type="binding site" evidence="2">
    <location>
        <position position="112"/>
    </location>
    <ligand>
        <name>ATP</name>
        <dbReference type="ChEBI" id="CHEBI:30616"/>
    </ligand>
</feature>
<dbReference type="GO" id="GO:0046872">
    <property type="term" value="F:metal ion binding"/>
    <property type="evidence" value="ECO:0007669"/>
    <property type="project" value="UniProtKB-KW"/>
</dbReference>
<dbReference type="PANTHER" id="PTHR24416">
    <property type="entry name" value="TYROSINE-PROTEIN KINASE RECEPTOR"/>
    <property type="match status" value="1"/>
</dbReference>
<organism evidence="5 6">
    <name type="scientific">Pocillopora damicornis</name>
    <name type="common">Cauliflower coral</name>
    <name type="synonym">Millepora damicornis</name>
    <dbReference type="NCBI Taxonomy" id="46731"/>
    <lineage>
        <taxon>Eukaryota</taxon>
        <taxon>Metazoa</taxon>
        <taxon>Cnidaria</taxon>
        <taxon>Anthozoa</taxon>
        <taxon>Hexacorallia</taxon>
        <taxon>Scleractinia</taxon>
        <taxon>Astrocoeniina</taxon>
        <taxon>Pocilloporidae</taxon>
        <taxon>Pocillopora</taxon>
    </lineage>
</organism>
<dbReference type="EMBL" id="RCHS01002465">
    <property type="protein sequence ID" value="RMX47202.1"/>
    <property type="molecule type" value="Genomic_DNA"/>
</dbReference>
<evidence type="ECO:0000313" key="5">
    <source>
        <dbReference type="EMBL" id="RMX47202.1"/>
    </source>
</evidence>
<dbReference type="InterPro" id="IPR000719">
    <property type="entry name" value="Prot_kinase_dom"/>
</dbReference>
<dbReference type="CDD" id="cd00192">
    <property type="entry name" value="PTKc"/>
    <property type="match status" value="1"/>
</dbReference>
<keyword evidence="3" id="KW-0479">Metal-binding</keyword>
<dbReference type="PROSITE" id="PS50011">
    <property type="entry name" value="PROTEIN_KINASE_DOM"/>
    <property type="match status" value="1"/>
</dbReference>
<dbReference type="InterPro" id="IPR011009">
    <property type="entry name" value="Kinase-like_dom_sf"/>
</dbReference>
<keyword evidence="2" id="KW-0067">ATP-binding</keyword>
<proteinExistence type="predicted"/>
<feature type="binding site" evidence="3">
    <location>
        <position position="113"/>
    </location>
    <ligand>
        <name>Mg(2+)</name>
        <dbReference type="ChEBI" id="CHEBI:18420"/>
    </ligand>
</feature>
<dbReference type="PIRSF" id="PIRSF000615">
    <property type="entry name" value="TyrPK_CSF1-R"/>
    <property type="match status" value="1"/>
</dbReference>
<protein>
    <recommendedName>
        <fullName evidence="4">Protein kinase domain-containing protein</fullName>
    </recommendedName>
</protein>
<dbReference type="Gene3D" id="1.10.510.10">
    <property type="entry name" value="Transferase(Phosphotransferase) domain 1"/>
    <property type="match status" value="1"/>
</dbReference>
<dbReference type="AlphaFoldDB" id="A0A3M6U0M2"/>
<dbReference type="InterPro" id="IPR001245">
    <property type="entry name" value="Ser-Thr/Tyr_kinase_cat_dom"/>
</dbReference>
<evidence type="ECO:0000313" key="6">
    <source>
        <dbReference type="Proteomes" id="UP000275408"/>
    </source>
</evidence>